<sequence>LGILVSAEGVDDAMIRDQMLTMIIAGHDTSTGLLAWAMYLLGAHPESAQRLRAEVDTALGEAPPTMERLAQLKYLDRFIDETLRLYPPAHLGSRIAAQDLT</sequence>
<dbReference type="Gene3D" id="1.10.630.10">
    <property type="entry name" value="Cytochrome P450"/>
    <property type="match status" value="1"/>
</dbReference>
<dbReference type="GO" id="GO:0016705">
    <property type="term" value="F:oxidoreductase activity, acting on paired donors, with incorporation or reduction of molecular oxygen"/>
    <property type="evidence" value="ECO:0007669"/>
    <property type="project" value="InterPro"/>
</dbReference>
<evidence type="ECO:0000313" key="2">
    <source>
        <dbReference type="EMBL" id="PJF40811.1"/>
    </source>
</evidence>
<comment type="caution">
    <text evidence="2">The sequence shown here is derived from an EMBL/GenBank/DDBJ whole genome shotgun (WGS) entry which is preliminary data.</text>
</comment>
<dbReference type="SUPFAM" id="SSF48264">
    <property type="entry name" value="Cytochrome P450"/>
    <property type="match status" value="1"/>
</dbReference>
<dbReference type="InterPro" id="IPR036396">
    <property type="entry name" value="Cyt_P450_sf"/>
</dbReference>
<comment type="similarity">
    <text evidence="1">Belongs to the cytochrome P450 family.</text>
</comment>
<reference evidence="2 3" key="1">
    <citation type="submission" date="2017-11" db="EMBL/GenBank/DDBJ databases">
        <title>Evolution of Phototrophy in the Chloroflexi Phylum Driven by Horizontal Gene Transfer.</title>
        <authorList>
            <person name="Ward L.M."/>
            <person name="Hemp J."/>
            <person name="Shih P.M."/>
            <person name="Mcglynn S.E."/>
            <person name="Fischer W."/>
        </authorList>
    </citation>
    <scope>NUCLEOTIDE SEQUENCE [LARGE SCALE GENOMIC DNA]</scope>
    <source>
        <strain evidence="2">CP1_1M</strain>
    </source>
</reference>
<protein>
    <submittedName>
        <fullName evidence="2">Cytochrome P450</fullName>
    </submittedName>
</protein>
<dbReference type="InterPro" id="IPR050121">
    <property type="entry name" value="Cytochrome_P450_monoxygenase"/>
</dbReference>
<dbReference type="Proteomes" id="UP000228947">
    <property type="component" value="Unassembled WGS sequence"/>
</dbReference>
<evidence type="ECO:0000313" key="3">
    <source>
        <dbReference type="Proteomes" id="UP000228947"/>
    </source>
</evidence>
<dbReference type="PANTHER" id="PTHR24305:SF166">
    <property type="entry name" value="CYTOCHROME P450 12A4, MITOCHONDRIAL-RELATED"/>
    <property type="match status" value="1"/>
</dbReference>
<evidence type="ECO:0000256" key="1">
    <source>
        <dbReference type="ARBA" id="ARBA00010617"/>
    </source>
</evidence>
<dbReference type="PANTHER" id="PTHR24305">
    <property type="entry name" value="CYTOCHROME P450"/>
    <property type="match status" value="1"/>
</dbReference>
<name>A0A2M8PTC3_9CHLR</name>
<dbReference type="InterPro" id="IPR001128">
    <property type="entry name" value="Cyt_P450"/>
</dbReference>
<dbReference type="Pfam" id="PF00067">
    <property type="entry name" value="p450"/>
    <property type="match status" value="1"/>
</dbReference>
<dbReference type="EMBL" id="PGTL01000128">
    <property type="protein sequence ID" value="PJF40811.1"/>
    <property type="molecule type" value="Genomic_DNA"/>
</dbReference>
<dbReference type="GO" id="GO:0005506">
    <property type="term" value="F:iron ion binding"/>
    <property type="evidence" value="ECO:0007669"/>
    <property type="project" value="InterPro"/>
</dbReference>
<proteinExistence type="inferred from homology"/>
<gene>
    <name evidence="2" type="ORF">CUN50_06320</name>
</gene>
<organism evidence="2 3">
    <name type="scientific">Candidatus Thermofonsia Clade 1 bacterium</name>
    <dbReference type="NCBI Taxonomy" id="2364210"/>
    <lineage>
        <taxon>Bacteria</taxon>
        <taxon>Bacillati</taxon>
        <taxon>Chloroflexota</taxon>
        <taxon>Candidatus Thermofontia</taxon>
        <taxon>Candidatus Thermofonsia Clade 1</taxon>
    </lineage>
</organism>
<dbReference type="InterPro" id="IPR002401">
    <property type="entry name" value="Cyt_P450_E_grp-I"/>
</dbReference>
<feature type="non-terminal residue" evidence="2">
    <location>
        <position position="101"/>
    </location>
</feature>
<feature type="non-terminal residue" evidence="2">
    <location>
        <position position="1"/>
    </location>
</feature>
<dbReference type="GO" id="GO:0020037">
    <property type="term" value="F:heme binding"/>
    <property type="evidence" value="ECO:0007669"/>
    <property type="project" value="InterPro"/>
</dbReference>
<dbReference type="AlphaFoldDB" id="A0A2M8PTC3"/>
<dbReference type="PRINTS" id="PR00463">
    <property type="entry name" value="EP450I"/>
</dbReference>
<dbReference type="PRINTS" id="PR00385">
    <property type="entry name" value="P450"/>
</dbReference>
<accession>A0A2M8PTC3</accession>
<dbReference type="GO" id="GO:0004497">
    <property type="term" value="F:monooxygenase activity"/>
    <property type="evidence" value="ECO:0007669"/>
    <property type="project" value="InterPro"/>
</dbReference>